<sequence length="283" mass="29384">MSLSINGNTAAYASKTAGQSSDASETRVHHAHRHAKQQQEQESDSLKISQAGLSFLASLARADATDGTSLGDSGADADSDETSGTYALTAAQKKDILTSLKSDIGTMRAAASAGQAPELPPELAAIQDELADYDASGATDDEISALFDEIAQTMESMRPPGPEHDAAGRPPMGDGMPPMMKAMGRTPPPPGLGQAEGAEQGESEEADSELTTDQKKELLARLQSGLSFIDSISSSDDDGTSVLAQSFGAIKSALSDYDASSADDDEIAAIFDEVKQAIEQART</sequence>
<feature type="compositionally biased region" description="Low complexity" evidence="1">
    <location>
        <begin position="168"/>
        <end position="184"/>
    </location>
</feature>
<dbReference type="RefSeq" id="WP_209751119.1">
    <property type="nucleotide sequence ID" value="NZ_JBHSMH010000084.1"/>
</dbReference>
<evidence type="ECO:0000313" key="3">
    <source>
        <dbReference type="Proteomes" id="UP001596105"/>
    </source>
</evidence>
<feature type="compositionally biased region" description="Acidic residues" evidence="1">
    <location>
        <begin position="199"/>
        <end position="210"/>
    </location>
</feature>
<feature type="compositionally biased region" description="Polar residues" evidence="1">
    <location>
        <begin position="1"/>
        <end position="23"/>
    </location>
</feature>
<reference evidence="3" key="1">
    <citation type="journal article" date="2019" name="Int. J. Syst. Evol. Microbiol.">
        <title>The Global Catalogue of Microorganisms (GCM) 10K type strain sequencing project: providing services to taxonomists for standard genome sequencing and annotation.</title>
        <authorList>
            <consortium name="The Broad Institute Genomics Platform"/>
            <consortium name="The Broad Institute Genome Sequencing Center for Infectious Disease"/>
            <person name="Wu L."/>
            <person name="Ma J."/>
        </authorList>
    </citation>
    <scope>NUCLEOTIDE SEQUENCE [LARGE SCALE GENOMIC DNA]</scope>
    <source>
        <strain evidence="3">CCUG 57113</strain>
    </source>
</reference>
<comment type="caution">
    <text evidence="2">The sequence shown here is derived from an EMBL/GenBank/DDBJ whole genome shotgun (WGS) entry which is preliminary data.</text>
</comment>
<accession>A0ABW0LYZ1</accession>
<feature type="region of interest" description="Disordered" evidence="1">
    <location>
        <begin position="155"/>
        <end position="216"/>
    </location>
</feature>
<name>A0ABW0LYZ1_9BACL</name>
<organism evidence="2 3">
    <name type="scientific">Cohnella suwonensis</name>
    <dbReference type="NCBI Taxonomy" id="696072"/>
    <lineage>
        <taxon>Bacteria</taxon>
        <taxon>Bacillati</taxon>
        <taxon>Bacillota</taxon>
        <taxon>Bacilli</taxon>
        <taxon>Bacillales</taxon>
        <taxon>Paenibacillaceae</taxon>
        <taxon>Cohnella</taxon>
    </lineage>
</organism>
<dbReference type="Proteomes" id="UP001596105">
    <property type="component" value="Unassembled WGS sequence"/>
</dbReference>
<feature type="region of interest" description="Disordered" evidence="1">
    <location>
        <begin position="1"/>
        <end position="47"/>
    </location>
</feature>
<gene>
    <name evidence="2" type="ORF">ACFPPD_20325</name>
</gene>
<dbReference type="EMBL" id="JBHSMH010000084">
    <property type="protein sequence ID" value="MFC5471039.1"/>
    <property type="molecule type" value="Genomic_DNA"/>
</dbReference>
<keyword evidence="3" id="KW-1185">Reference proteome</keyword>
<evidence type="ECO:0000256" key="1">
    <source>
        <dbReference type="SAM" id="MobiDB-lite"/>
    </source>
</evidence>
<proteinExistence type="predicted"/>
<protein>
    <submittedName>
        <fullName evidence="2">Uncharacterized protein</fullName>
    </submittedName>
</protein>
<evidence type="ECO:0000313" key="2">
    <source>
        <dbReference type="EMBL" id="MFC5471039.1"/>
    </source>
</evidence>